<evidence type="ECO:0000313" key="7">
    <source>
        <dbReference type="Proteomes" id="UP000190140"/>
    </source>
</evidence>
<evidence type="ECO:0000256" key="3">
    <source>
        <dbReference type="ARBA" id="ARBA00023274"/>
    </source>
</evidence>
<dbReference type="PROSITE" id="PS00579">
    <property type="entry name" value="RIBOSOMAL_L29"/>
    <property type="match status" value="1"/>
</dbReference>
<dbReference type="GO" id="GO:0022625">
    <property type="term" value="C:cytosolic large ribosomal subunit"/>
    <property type="evidence" value="ECO:0007669"/>
    <property type="project" value="TreeGrafter"/>
</dbReference>
<protein>
    <recommendedName>
        <fullName evidence="4 5">Large ribosomal subunit protein uL29</fullName>
    </recommendedName>
</protein>
<dbReference type="InterPro" id="IPR001854">
    <property type="entry name" value="Ribosomal_uL29"/>
</dbReference>
<dbReference type="RefSeq" id="WP_079413347.1">
    <property type="nucleotide sequence ID" value="NZ_MZGW01000010.1"/>
</dbReference>
<dbReference type="GO" id="GO:0003735">
    <property type="term" value="F:structural constituent of ribosome"/>
    <property type="evidence" value="ECO:0007669"/>
    <property type="project" value="InterPro"/>
</dbReference>
<dbReference type="SUPFAM" id="SSF46561">
    <property type="entry name" value="Ribosomal protein L29 (L29p)"/>
    <property type="match status" value="1"/>
</dbReference>
<keyword evidence="7" id="KW-1185">Reference proteome</keyword>
<reference evidence="6 7" key="1">
    <citation type="submission" date="2017-03" db="EMBL/GenBank/DDBJ databases">
        <title>Genome sequence of Clostridium thermoalcaliphilum DSM 7309.</title>
        <authorList>
            <person name="Poehlein A."/>
            <person name="Daniel R."/>
        </authorList>
    </citation>
    <scope>NUCLEOTIDE SEQUENCE [LARGE SCALE GENOMIC DNA]</scope>
    <source>
        <strain evidence="6 7">DSM 7309</strain>
    </source>
</reference>
<organism evidence="6 7">
    <name type="scientific">Alkalithermobacter paradoxus</name>
    <dbReference type="NCBI Taxonomy" id="29349"/>
    <lineage>
        <taxon>Bacteria</taxon>
        <taxon>Bacillati</taxon>
        <taxon>Bacillota</taxon>
        <taxon>Clostridia</taxon>
        <taxon>Peptostreptococcales</taxon>
        <taxon>Tepidibacteraceae</taxon>
        <taxon>Alkalithermobacter</taxon>
    </lineage>
</organism>
<keyword evidence="3 5" id="KW-0687">Ribonucleoprotein</keyword>
<dbReference type="Gene3D" id="1.10.287.310">
    <property type="match status" value="1"/>
</dbReference>
<dbReference type="PANTHER" id="PTHR10916:SF0">
    <property type="entry name" value="LARGE RIBOSOMAL SUBUNIT PROTEIN UL29C"/>
    <property type="match status" value="1"/>
</dbReference>
<dbReference type="CDD" id="cd00427">
    <property type="entry name" value="Ribosomal_L29_HIP"/>
    <property type="match status" value="1"/>
</dbReference>
<dbReference type="InterPro" id="IPR036049">
    <property type="entry name" value="Ribosomal_uL29_sf"/>
</dbReference>
<evidence type="ECO:0000256" key="4">
    <source>
        <dbReference type="ARBA" id="ARBA00035204"/>
    </source>
</evidence>
<dbReference type="NCBIfam" id="TIGR00012">
    <property type="entry name" value="L29"/>
    <property type="match status" value="1"/>
</dbReference>
<sequence length="67" mass="7830">MKAKDLRDMTSQELGQKLNELKGELFNLRFQLATGQLENTAQVKFVKKNIARVKTILRERELKELRA</sequence>
<name>A0A1V4I5N4_9FIRM</name>
<dbReference type="FunFam" id="1.10.287.310:FF:000001">
    <property type="entry name" value="50S ribosomal protein L29"/>
    <property type="match status" value="1"/>
</dbReference>
<dbReference type="Pfam" id="PF00831">
    <property type="entry name" value="Ribosomal_L29"/>
    <property type="match status" value="1"/>
</dbReference>
<dbReference type="Proteomes" id="UP000190140">
    <property type="component" value="Unassembled WGS sequence"/>
</dbReference>
<dbReference type="HAMAP" id="MF_00374">
    <property type="entry name" value="Ribosomal_uL29"/>
    <property type="match status" value="1"/>
</dbReference>
<comment type="caution">
    <text evidence="6">The sequence shown here is derived from an EMBL/GenBank/DDBJ whole genome shotgun (WGS) entry which is preliminary data.</text>
</comment>
<dbReference type="AlphaFoldDB" id="A0A1V4I5N4"/>
<proteinExistence type="inferred from homology"/>
<dbReference type="STRING" id="29349.CLOTH_18510"/>
<accession>A0A1V4I5N4</accession>
<dbReference type="PANTHER" id="PTHR10916">
    <property type="entry name" value="60S RIBOSOMAL PROTEIN L35/50S RIBOSOMAL PROTEIN L29"/>
    <property type="match status" value="1"/>
</dbReference>
<dbReference type="InterPro" id="IPR050063">
    <property type="entry name" value="Ribosomal_protein_uL29"/>
</dbReference>
<evidence type="ECO:0000256" key="2">
    <source>
        <dbReference type="ARBA" id="ARBA00022980"/>
    </source>
</evidence>
<keyword evidence="2 5" id="KW-0689">Ribosomal protein</keyword>
<dbReference type="EMBL" id="MZGW01000010">
    <property type="protein sequence ID" value="OPJ54887.1"/>
    <property type="molecule type" value="Genomic_DNA"/>
</dbReference>
<gene>
    <name evidence="5 6" type="primary">rpmC</name>
    <name evidence="6" type="ORF">CLOTH_18510</name>
</gene>
<evidence type="ECO:0000256" key="1">
    <source>
        <dbReference type="ARBA" id="ARBA00009254"/>
    </source>
</evidence>
<evidence type="ECO:0000256" key="5">
    <source>
        <dbReference type="HAMAP-Rule" id="MF_00374"/>
    </source>
</evidence>
<dbReference type="InterPro" id="IPR018254">
    <property type="entry name" value="Ribosomal_uL29_CS"/>
</dbReference>
<dbReference type="OrthoDB" id="9815192at2"/>
<dbReference type="GO" id="GO:0006412">
    <property type="term" value="P:translation"/>
    <property type="evidence" value="ECO:0007669"/>
    <property type="project" value="UniProtKB-UniRule"/>
</dbReference>
<evidence type="ECO:0000313" key="6">
    <source>
        <dbReference type="EMBL" id="OPJ54887.1"/>
    </source>
</evidence>
<comment type="similarity">
    <text evidence="1 5">Belongs to the universal ribosomal protein uL29 family.</text>
</comment>